<keyword evidence="2" id="KW-1185">Reference proteome</keyword>
<accession>A0A4V2NTC1</accession>
<dbReference type="AlphaFoldDB" id="A0A4V2NTC1"/>
<comment type="caution">
    <text evidence="1">The sequence shown here is derived from an EMBL/GenBank/DDBJ whole genome shotgun (WGS) entry which is preliminary data.</text>
</comment>
<dbReference type="InterPro" id="IPR047705">
    <property type="entry name" value="AimR-like"/>
</dbReference>
<evidence type="ECO:0000313" key="2">
    <source>
        <dbReference type="Proteomes" id="UP000293846"/>
    </source>
</evidence>
<feature type="non-terminal residue" evidence="1">
    <location>
        <position position="136"/>
    </location>
</feature>
<dbReference type="Proteomes" id="UP000293846">
    <property type="component" value="Unassembled WGS sequence"/>
</dbReference>
<dbReference type="Pfam" id="PF22871">
    <property type="entry name" value="AimR"/>
    <property type="match status" value="1"/>
</dbReference>
<sequence>MLYQKILNKLDEQRGLSEELALISGYKNGQALRKALREQREFGSFNGLVKLVQELFPNEENQLLSEYALTLDPNKQTARCMLEYAEIYKLTVLRRELVTKMKDCSNIVSKQWAEIHEIDINYIKGEINYLEALSSL</sequence>
<dbReference type="EMBL" id="SJTH01000159">
    <property type="protein sequence ID" value="TCI99579.1"/>
    <property type="molecule type" value="Genomic_DNA"/>
</dbReference>
<organism evidence="1 2">
    <name type="scientific">Cytobacillus praedii</name>
    <dbReference type="NCBI Taxonomy" id="1742358"/>
    <lineage>
        <taxon>Bacteria</taxon>
        <taxon>Bacillati</taxon>
        <taxon>Bacillota</taxon>
        <taxon>Bacilli</taxon>
        <taxon>Bacillales</taxon>
        <taxon>Bacillaceae</taxon>
        <taxon>Cytobacillus</taxon>
    </lineage>
</organism>
<protein>
    <submittedName>
        <fullName evidence="1">Uncharacterized protein</fullName>
    </submittedName>
</protein>
<gene>
    <name evidence="1" type="ORF">E0Y62_27295</name>
</gene>
<proteinExistence type="predicted"/>
<name>A0A4V2NTC1_9BACI</name>
<reference evidence="1 2" key="1">
    <citation type="submission" date="2019-03" db="EMBL/GenBank/DDBJ databases">
        <authorList>
            <person name="Jensen L."/>
            <person name="Storgaard J."/>
            <person name="Sulaj E."/>
            <person name="Schramm A."/>
            <person name="Marshall I.P.G."/>
        </authorList>
    </citation>
    <scope>NUCLEOTIDE SEQUENCE [LARGE SCALE GENOMIC DNA]</scope>
    <source>
        <strain evidence="1 2">2017H2G3</strain>
    </source>
</reference>
<evidence type="ECO:0000313" key="1">
    <source>
        <dbReference type="EMBL" id="TCI99579.1"/>
    </source>
</evidence>